<protein>
    <submittedName>
        <fullName evidence="2">Uncharacterized protein</fullName>
    </submittedName>
</protein>
<proteinExistence type="predicted"/>
<evidence type="ECO:0000313" key="2">
    <source>
        <dbReference type="EMBL" id="AKQ64574.1"/>
    </source>
</evidence>
<sequence length="180" mass="18960">MRAPVLVLMAVMLFASPAWAHVRIYPEGEAWLSLGPLFSTSFSPDAPGQGIGAEATLNWLEGPGGVGVFGQAQRMTRSSTRVCGGLQGILLVGGLELGLAHETAGRTHIATTSLHVAPYLAFVFGTVGLRFGIPLSNGRGAGPDGMERTRLPLEMGLVLTAKIPIALSKDTIWGPIFPWN</sequence>
<dbReference type="KEGG" id="mym:A176_001486"/>
<evidence type="ECO:0000313" key="3">
    <source>
        <dbReference type="Proteomes" id="UP000009026"/>
    </source>
</evidence>
<keyword evidence="3" id="KW-1185">Reference proteome</keyword>
<keyword evidence="1" id="KW-0732">Signal</keyword>
<feature type="signal peptide" evidence="1">
    <location>
        <begin position="1"/>
        <end position="20"/>
    </location>
</feature>
<organism evidence="2 3">
    <name type="scientific">Pseudomyxococcus hansupus</name>
    <dbReference type="NCBI Taxonomy" id="1297742"/>
    <lineage>
        <taxon>Bacteria</taxon>
        <taxon>Pseudomonadati</taxon>
        <taxon>Myxococcota</taxon>
        <taxon>Myxococcia</taxon>
        <taxon>Myxococcales</taxon>
        <taxon>Cystobacterineae</taxon>
        <taxon>Myxococcaceae</taxon>
        <taxon>Pseudomyxococcus</taxon>
    </lineage>
</organism>
<dbReference type="PATRIC" id="fig|1297742.4.peg.1503"/>
<dbReference type="Proteomes" id="UP000009026">
    <property type="component" value="Chromosome"/>
</dbReference>
<evidence type="ECO:0000256" key="1">
    <source>
        <dbReference type="SAM" id="SignalP"/>
    </source>
</evidence>
<name>A0A0H4WP93_9BACT</name>
<dbReference type="EMBL" id="CP012109">
    <property type="protein sequence ID" value="AKQ64574.1"/>
    <property type="molecule type" value="Genomic_DNA"/>
</dbReference>
<dbReference type="AlphaFoldDB" id="A0A0H4WP93"/>
<gene>
    <name evidence="2" type="ORF">A176_001486</name>
</gene>
<feature type="chain" id="PRO_5005211878" evidence="1">
    <location>
        <begin position="21"/>
        <end position="180"/>
    </location>
</feature>
<dbReference type="RefSeq" id="WP_002634721.1">
    <property type="nucleotide sequence ID" value="NZ_CP012109.1"/>
</dbReference>
<accession>A0A0H4WP93</accession>
<reference evidence="2 3" key="1">
    <citation type="journal article" date="2016" name="PLoS ONE">
        <title>Complete Genome Sequence and Comparative Genomics of a Novel Myxobacterium Myxococcus hansupus.</title>
        <authorList>
            <person name="Sharma G."/>
            <person name="Narwani T."/>
            <person name="Subramanian S."/>
        </authorList>
    </citation>
    <scope>NUCLEOTIDE SEQUENCE [LARGE SCALE GENOMIC DNA]</scope>
    <source>
        <strain evidence="3">mixupus</strain>
    </source>
</reference>
<dbReference type="OrthoDB" id="5520188at2"/>